<sequence>MIAINRANDRWSKKEGRAGECEDLKTARKYWDDKLCVFAAGMLKRAKISDIEFLSTIADNMGVKAVKRVSEFLACLHAKDYTMLDGVTALSLLSAIHAGAVSRSALVYATTGKGDDSTSDVVRDVSLVNKLRRVIGGVGITTEGTQNSRSFGSNGFCKYLGMGKMVRVKGKEATLEVNEKSPFIAAIAKMVETASDDTLSLVKGAKKDK</sequence>
<reference evidence="1 2" key="1">
    <citation type="submission" date="2018-08" db="EMBL/GenBank/DDBJ databases">
        <title>Comparative analysis of Burkholderia isolates from Puerto Rico.</title>
        <authorList>
            <person name="Hall C."/>
            <person name="Sahl J."/>
            <person name="Wagner D."/>
        </authorList>
    </citation>
    <scope>NUCLEOTIDE SEQUENCE [LARGE SCALE GENOMIC DNA]</scope>
    <source>
        <strain evidence="1 2">Bp9001</strain>
    </source>
</reference>
<accession>A0A3N8QS46</accession>
<evidence type="ECO:0000313" key="1">
    <source>
        <dbReference type="EMBL" id="RQT26030.1"/>
    </source>
</evidence>
<evidence type="ECO:0000313" key="2">
    <source>
        <dbReference type="Proteomes" id="UP000269271"/>
    </source>
</evidence>
<protein>
    <submittedName>
        <fullName evidence="1">Uncharacterized protein</fullName>
    </submittedName>
</protein>
<name>A0A3N8QS46_9BURK</name>
<gene>
    <name evidence="1" type="ORF">DF037_20280</name>
</gene>
<dbReference type="AlphaFoldDB" id="A0A3N8QS46"/>
<organism evidence="1 2">
    <name type="scientific">Burkholderia contaminans</name>
    <dbReference type="NCBI Taxonomy" id="488447"/>
    <lineage>
        <taxon>Bacteria</taxon>
        <taxon>Pseudomonadati</taxon>
        <taxon>Pseudomonadota</taxon>
        <taxon>Betaproteobacteria</taxon>
        <taxon>Burkholderiales</taxon>
        <taxon>Burkholderiaceae</taxon>
        <taxon>Burkholderia</taxon>
        <taxon>Burkholderia cepacia complex</taxon>
    </lineage>
</organism>
<comment type="caution">
    <text evidence="1">The sequence shown here is derived from an EMBL/GenBank/DDBJ whole genome shotgun (WGS) entry which is preliminary data.</text>
</comment>
<proteinExistence type="predicted"/>
<dbReference type="EMBL" id="QTQX01000013">
    <property type="protein sequence ID" value="RQT26030.1"/>
    <property type="molecule type" value="Genomic_DNA"/>
</dbReference>
<dbReference type="Proteomes" id="UP000269271">
    <property type="component" value="Unassembled WGS sequence"/>
</dbReference>